<name>A0A9X8P475_9GAMM</name>
<gene>
    <name evidence="1" type="ORF">CLR69_15000</name>
</gene>
<dbReference type="Proteomes" id="UP001138460">
    <property type="component" value="Unassembled WGS sequence"/>
</dbReference>
<proteinExistence type="predicted"/>
<comment type="caution">
    <text evidence="1">The sequence shown here is derived from an EMBL/GenBank/DDBJ whole genome shotgun (WGS) entry which is preliminary data.</text>
</comment>
<reference evidence="1 2" key="1">
    <citation type="journal article" date="2018" name="Syst. Appl. Microbiol.">
        <title>Pectobacterium zantedeschiae sp. nov. a new species of a soft rot pathogen isolated from Calla lily (Zantedeschia spp.).</title>
        <authorList>
            <person name="Waleron M."/>
            <person name="Misztak A."/>
            <person name="Waleron M."/>
            <person name="Franczuk M."/>
            <person name="Jonca J."/>
            <person name="Wielgomas B."/>
            <person name="Mikicinski A."/>
            <person name="Popovic T."/>
            <person name="Waleron K."/>
        </authorList>
    </citation>
    <scope>NUCLEOTIDE SEQUENCE [LARGE SCALE GENOMIC DNA]</scope>
    <source>
        <strain evidence="1 2">9M</strain>
    </source>
</reference>
<dbReference type="EMBL" id="NWTM01000002">
    <property type="protein sequence ID" value="RYC41445.1"/>
    <property type="molecule type" value="Genomic_DNA"/>
</dbReference>
<sequence length="344" mass="39746">MVVSDMEKAQILHALKSNFNVDKAIVDELLGQIKDESIRLNFPRIQRGLTAEENYRAIFSAMPWIKNINGLHQEQEGHHKKDYQVPDYSLLVEDSGKINFPLLVDVKVVSGNKESCELMIKQLHSLRAYARDHNSQLLIAIYWERLGYWTHNCVRNFGGKKKNKINWAEAIANDVSHVLSDYSFVVEKDFYRRAFFSKNKAEGMVSHKKYGYFSEIFIGTDPKSLKPYDLVFSSAIDSIFRGEELEVKEVPGGVEMLERFSGMRIVKVSNWLVNFLNLWGFDPATKFDERRVTTLGRIAMVELSHELDFKVTYLIPRDKNEDTEKLFKQAYDGTGVMRDYYSGA</sequence>
<evidence type="ECO:0000313" key="1">
    <source>
        <dbReference type="EMBL" id="RYC41445.1"/>
    </source>
</evidence>
<evidence type="ECO:0008006" key="3">
    <source>
        <dbReference type="Google" id="ProtNLM"/>
    </source>
</evidence>
<accession>A0A9X8P475</accession>
<organism evidence="1 2">
    <name type="scientific">Pectobacterium zantedeschiae</name>
    <dbReference type="NCBI Taxonomy" id="2034769"/>
    <lineage>
        <taxon>Bacteria</taxon>
        <taxon>Pseudomonadati</taxon>
        <taxon>Pseudomonadota</taxon>
        <taxon>Gammaproteobacteria</taxon>
        <taxon>Enterobacterales</taxon>
        <taxon>Pectobacteriaceae</taxon>
        <taxon>Pectobacterium</taxon>
    </lineage>
</organism>
<evidence type="ECO:0000313" key="2">
    <source>
        <dbReference type="Proteomes" id="UP001138460"/>
    </source>
</evidence>
<keyword evidence="2" id="KW-1185">Reference proteome</keyword>
<dbReference type="AlphaFoldDB" id="A0A9X8P475"/>
<protein>
    <recommendedName>
        <fullName evidence="3">Restriction endonuclease</fullName>
    </recommendedName>
</protein>